<name>A0A9P3PVQ3_LYOSH</name>
<accession>A0A9P3PVQ3</accession>
<feature type="region of interest" description="Disordered" evidence="1">
    <location>
        <begin position="110"/>
        <end position="138"/>
    </location>
</feature>
<feature type="compositionally biased region" description="Basic and acidic residues" evidence="1">
    <location>
        <begin position="110"/>
        <end position="120"/>
    </location>
</feature>
<dbReference type="EMBL" id="BRPK01000011">
    <property type="protein sequence ID" value="GLB42439.1"/>
    <property type="molecule type" value="Genomic_DNA"/>
</dbReference>
<feature type="region of interest" description="Disordered" evidence="1">
    <location>
        <begin position="343"/>
        <end position="371"/>
    </location>
</feature>
<feature type="region of interest" description="Disordered" evidence="1">
    <location>
        <begin position="159"/>
        <end position="197"/>
    </location>
</feature>
<feature type="region of interest" description="Disordered" evidence="1">
    <location>
        <begin position="391"/>
        <end position="454"/>
    </location>
</feature>
<keyword evidence="3" id="KW-1185">Reference proteome</keyword>
<comment type="caution">
    <text evidence="2">The sequence shown here is derived from an EMBL/GenBank/DDBJ whole genome shotgun (WGS) entry which is preliminary data.</text>
</comment>
<dbReference type="Proteomes" id="UP001063166">
    <property type="component" value="Unassembled WGS sequence"/>
</dbReference>
<evidence type="ECO:0000256" key="1">
    <source>
        <dbReference type="SAM" id="MobiDB-lite"/>
    </source>
</evidence>
<gene>
    <name evidence="2" type="ORF">LshimejAT787_1104540</name>
</gene>
<protein>
    <submittedName>
        <fullName evidence="2">Uncharacterized protein</fullName>
    </submittedName>
</protein>
<feature type="compositionally biased region" description="Low complexity" evidence="1">
    <location>
        <begin position="241"/>
        <end position="258"/>
    </location>
</feature>
<sequence>MKSVGNTLNAKLRPKKSTRDLQATVDAQYQTLSTHRDNEARQEMLKKLNDKYSPEIKRLAERAKAARRMLDPKLSKDIMRCRAELEADYRNYMEESAPANYPLLTDLEEVEKRASSDADGRSTLPHSTSHLDSGNYSQMQVSGRYGLADRILSPRELREAANQGPSYRDFGSPAQSQAPSRLPSTSDGMLSLPTPPREKRYVQAPDEEQDLDISGHNQYKYPAHRHTHSNATTFGGRRESISGQSTTSGGSYTSSHYSASDKRSSSSSGDSGKVGIVEGLEALRVGASNAGSRESGESYYSHYLAQTSMGPTQTWQQHSASPYSQAYPAVAAANQYPGYYNPQQSQGGHMSWSQPGWPGHPSSSGMPVAGSSSYVPDGSLYGVASSQMLPGYPPQYQTQTGDYSGASAPGHAGHPTGNAPYYPSHGTPGYVPDPYAGTVTSARKTKKGKGRADQ</sequence>
<feature type="compositionally biased region" description="Polar residues" evidence="1">
    <location>
        <begin position="124"/>
        <end position="138"/>
    </location>
</feature>
<feature type="compositionally biased region" description="Polar residues" evidence="1">
    <location>
        <begin position="343"/>
        <end position="354"/>
    </location>
</feature>
<dbReference type="AlphaFoldDB" id="A0A9P3PVQ3"/>
<feature type="region of interest" description="Disordered" evidence="1">
    <location>
        <begin position="227"/>
        <end position="273"/>
    </location>
</feature>
<evidence type="ECO:0000313" key="3">
    <source>
        <dbReference type="Proteomes" id="UP001063166"/>
    </source>
</evidence>
<feature type="compositionally biased region" description="Basic residues" evidence="1">
    <location>
        <begin position="443"/>
        <end position="454"/>
    </location>
</feature>
<feature type="compositionally biased region" description="Basic and acidic residues" evidence="1">
    <location>
        <begin position="34"/>
        <end position="49"/>
    </location>
</feature>
<reference evidence="2" key="1">
    <citation type="submission" date="2022-07" db="EMBL/GenBank/DDBJ databases">
        <title>The genome of Lyophyllum shimeji provides insight into the initial evolution of ectomycorrhizal fungal genome.</title>
        <authorList>
            <person name="Kobayashi Y."/>
            <person name="Shibata T."/>
            <person name="Hirakawa H."/>
            <person name="Shigenobu S."/>
            <person name="Nishiyama T."/>
            <person name="Yamada A."/>
            <person name="Hasebe M."/>
            <person name="Kawaguchi M."/>
        </authorList>
    </citation>
    <scope>NUCLEOTIDE SEQUENCE</scope>
    <source>
        <strain evidence="2">AT787</strain>
    </source>
</reference>
<feature type="compositionally biased region" description="Polar residues" evidence="1">
    <location>
        <begin position="173"/>
        <end position="188"/>
    </location>
</feature>
<feature type="compositionally biased region" description="Low complexity" evidence="1">
    <location>
        <begin position="361"/>
        <end position="371"/>
    </location>
</feature>
<organism evidence="2 3">
    <name type="scientific">Lyophyllum shimeji</name>
    <name type="common">Hon-shimeji</name>
    <name type="synonym">Tricholoma shimeji</name>
    <dbReference type="NCBI Taxonomy" id="47721"/>
    <lineage>
        <taxon>Eukaryota</taxon>
        <taxon>Fungi</taxon>
        <taxon>Dikarya</taxon>
        <taxon>Basidiomycota</taxon>
        <taxon>Agaricomycotina</taxon>
        <taxon>Agaricomycetes</taxon>
        <taxon>Agaricomycetidae</taxon>
        <taxon>Agaricales</taxon>
        <taxon>Tricholomatineae</taxon>
        <taxon>Lyophyllaceae</taxon>
        <taxon>Lyophyllum</taxon>
    </lineage>
</organism>
<evidence type="ECO:0000313" key="2">
    <source>
        <dbReference type="EMBL" id="GLB42439.1"/>
    </source>
</evidence>
<proteinExistence type="predicted"/>
<feature type="region of interest" description="Disordered" evidence="1">
    <location>
        <begin position="1"/>
        <end position="49"/>
    </location>
</feature>